<evidence type="ECO:0000313" key="2">
    <source>
        <dbReference type="EMBL" id="SIS66112.1"/>
    </source>
</evidence>
<organism evidence="2 3">
    <name type="scientific">Roseivivax lentus</name>
    <dbReference type="NCBI Taxonomy" id="633194"/>
    <lineage>
        <taxon>Bacteria</taxon>
        <taxon>Pseudomonadati</taxon>
        <taxon>Pseudomonadota</taxon>
        <taxon>Alphaproteobacteria</taxon>
        <taxon>Rhodobacterales</taxon>
        <taxon>Roseobacteraceae</taxon>
        <taxon>Roseivivax</taxon>
    </lineage>
</organism>
<accession>A0A1N7KWU5</accession>
<dbReference type="EMBL" id="FTOQ01000002">
    <property type="protein sequence ID" value="SIS66112.1"/>
    <property type="molecule type" value="Genomic_DNA"/>
</dbReference>
<dbReference type="Proteomes" id="UP000186684">
    <property type="component" value="Unassembled WGS sequence"/>
</dbReference>
<dbReference type="STRING" id="633194.SAMN05421759_102148"/>
<evidence type="ECO:0000313" key="3">
    <source>
        <dbReference type="Proteomes" id="UP000186684"/>
    </source>
</evidence>
<dbReference type="RefSeq" id="WP_076445422.1">
    <property type="nucleotide sequence ID" value="NZ_FTOQ01000002.1"/>
</dbReference>
<reference evidence="3" key="1">
    <citation type="submission" date="2017-01" db="EMBL/GenBank/DDBJ databases">
        <authorList>
            <person name="Varghese N."/>
            <person name="Submissions S."/>
        </authorList>
    </citation>
    <scope>NUCLEOTIDE SEQUENCE [LARGE SCALE GENOMIC DNA]</scope>
    <source>
        <strain evidence="3">DSM 29430</strain>
    </source>
</reference>
<evidence type="ECO:0000256" key="1">
    <source>
        <dbReference type="SAM" id="MobiDB-lite"/>
    </source>
</evidence>
<keyword evidence="3" id="KW-1185">Reference proteome</keyword>
<gene>
    <name evidence="2" type="ORF">SAMN05421759_102148</name>
</gene>
<feature type="region of interest" description="Disordered" evidence="1">
    <location>
        <begin position="152"/>
        <end position="173"/>
    </location>
</feature>
<dbReference type="AlphaFoldDB" id="A0A1N7KWU5"/>
<name>A0A1N7KWU5_9RHOB</name>
<sequence>MISHVPELSQRIYEASRLRGLAYFNGFDNEWVKKTRHQIRYYIDPAVALLLFIWPGRLLDEREAANKTYLATIAGVDKAQAQVVDAILSGECLFGPDLLKRGTSDQGQLDHRLMLPAHWEEFTTRLMSFIKFEVGDDVKAVAEDFASSLAKAEQMGQAPTKDGGDDTISTSEVRRRSADLSEALAEIEDTRIMELAMLRRMRRQKLVRPATALPQEVFHIDVDEVNEWQRRLREAGKTRSVRPDAIVLAQLDRLNAIEQRKPRGSQRVLHTLVTGDGHMHQAYFARRMEEAAASGLYEYDADETLLPDWDEHLYSSFVQDYHLRHPAQFVPTLNQRELANQIDSTRLFEDIVDATETFLVGVTDSEARALHLSVQAVLGERAIRAQIDGHLRHARPADLHAASETAGELLERWDELMGQTILVNQATLMARILAARETYDEARSSPSSFQKMLEQMQSELVGDVKEMGVYISARLAVGQVRKRIAAMTEAEKHERRISVNLLCDFSDLIGDRRIRDVAHAHEENDAAVFREIDKRVELIPPEDAWRILLFSAVLAARVSDWDRLIWIGGSAVEALGQRAKPPHEYAEAVYVVALGHRMRLSPLDYDEADRLLRWAIDHHEKLIEAGGGGDDIHRQQLRLARALAERGTLRLQEQFRRFRERTQGDTSLPPISEADMAEGHEGFDRALALLKEIGERPHETRRQQREARLANHVWRQAALNRPIFSLLGHFVYRDQADFPDNFDDARFVAEVRDAETAWRLLKENAEANRKVGVAEANRHAGVDEPGLDGIGIDPKDLSVVIRIDIEVLAFARDHLLRSDADADADREAAFASARRIETLVKRLSGSVATPNDRRLAEEMCRWVLNEVEAMHGQGREAPADG</sequence>
<protein>
    <submittedName>
        <fullName evidence="2">Uncharacterized protein</fullName>
    </submittedName>
</protein>
<proteinExistence type="predicted"/>
<dbReference type="OrthoDB" id="7856616at2"/>